<keyword evidence="27" id="KW-1185">Reference proteome</keyword>
<dbReference type="InterPro" id="IPR036259">
    <property type="entry name" value="MFS_trans_sf"/>
</dbReference>
<evidence type="ECO:0000256" key="13">
    <source>
        <dbReference type="ARBA" id="ARBA00044893"/>
    </source>
</evidence>
<evidence type="ECO:0000256" key="25">
    <source>
        <dbReference type="SAM" id="Phobius"/>
    </source>
</evidence>
<keyword evidence="5 25" id="KW-1133">Transmembrane helix</keyword>
<dbReference type="Pfam" id="PF07690">
    <property type="entry name" value="MFS_1"/>
    <property type="match status" value="1"/>
</dbReference>
<evidence type="ECO:0000256" key="6">
    <source>
        <dbReference type="ARBA" id="ARBA00023136"/>
    </source>
</evidence>
<evidence type="ECO:0000256" key="4">
    <source>
        <dbReference type="ARBA" id="ARBA00022692"/>
    </source>
</evidence>
<evidence type="ECO:0000256" key="11">
    <source>
        <dbReference type="ARBA" id="ARBA00044884"/>
    </source>
</evidence>
<feature type="transmembrane region" description="Helical" evidence="25">
    <location>
        <begin position="52"/>
        <end position="75"/>
    </location>
</feature>
<evidence type="ECO:0000256" key="10">
    <source>
        <dbReference type="ARBA" id="ARBA00044881"/>
    </source>
</evidence>
<comment type="catalytic activity">
    <reaction evidence="16">
        <text>L-lysyl-L-lysine(out) = L-lysyl-L-lysine(in)</text>
        <dbReference type="Rhea" id="RHEA:79403"/>
        <dbReference type="ChEBI" id="CHEBI:229956"/>
    </reaction>
</comment>
<keyword evidence="3" id="KW-0813">Transport</keyword>
<comment type="catalytic activity">
    <reaction evidence="9">
        <text>L-histidyl-glycine(out) = L-histidyl-glycine(in)</text>
        <dbReference type="Rhea" id="RHEA:79395"/>
        <dbReference type="ChEBI" id="CHEBI:229957"/>
    </reaction>
</comment>
<organism evidence="26 27">
    <name type="scientific">Ichthyophthirius multifiliis</name>
    <name type="common">White spot disease agent</name>
    <name type="synonym">Ich</name>
    <dbReference type="NCBI Taxonomy" id="5932"/>
    <lineage>
        <taxon>Eukaryota</taxon>
        <taxon>Sar</taxon>
        <taxon>Alveolata</taxon>
        <taxon>Ciliophora</taxon>
        <taxon>Intramacronucleata</taxon>
        <taxon>Oligohymenophorea</taxon>
        <taxon>Hymenostomatida</taxon>
        <taxon>Ophryoglenina</taxon>
        <taxon>Ichthyophthirius</taxon>
    </lineage>
</organism>
<evidence type="ECO:0000256" key="21">
    <source>
        <dbReference type="ARBA" id="ARBA00044985"/>
    </source>
</evidence>
<evidence type="ECO:0000256" key="15">
    <source>
        <dbReference type="ARBA" id="ARBA00044899"/>
    </source>
</evidence>
<evidence type="ECO:0000256" key="7">
    <source>
        <dbReference type="ARBA" id="ARBA00023228"/>
    </source>
</evidence>
<evidence type="ECO:0000256" key="3">
    <source>
        <dbReference type="ARBA" id="ARBA00022448"/>
    </source>
</evidence>
<comment type="catalytic activity">
    <reaction evidence="13">
        <text>L-alpha-aminoacyl-L-lysine(out) = L-alpha-aminoacyl-L-lysine(in)</text>
        <dbReference type="Rhea" id="RHEA:79383"/>
        <dbReference type="ChEBI" id="CHEBI:229966"/>
    </reaction>
</comment>
<comment type="catalytic activity">
    <reaction evidence="17">
        <text>L-arginyl-glycine(out) = L-arginyl-glycine(in)</text>
        <dbReference type="Rhea" id="RHEA:79391"/>
        <dbReference type="ChEBI" id="CHEBI:229955"/>
    </reaction>
</comment>
<comment type="function">
    <text evidence="23">Lysosomal dipeptide uniporter that selectively exports lysine, arginine or histidine-containing dipeptides with a net positive charge from the lysosome lumen into the cytosol. Could play a role in a specific type of protein O-glycosylation indirectly regulating macrophages migration and tissue invasion. Also essential for liver homeostasis.</text>
</comment>
<dbReference type="SUPFAM" id="SSF103473">
    <property type="entry name" value="MFS general substrate transporter"/>
    <property type="match status" value="1"/>
</dbReference>
<dbReference type="OrthoDB" id="424834at2759"/>
<evidence type="ECO:0000256" key="8">
    <source>
        <dbReference type="ARBA" id="ARBA00044876"/>
    </source>
</evidence>
<dbReference type="EMBL" id="GL984019">
    <property type="protein sequence ID" value="EGR30290.1"/>
    <property type="molecule type" value="Genomic_DNA"/>
</dbReference>
<evidence type="ECO:0000313" key="26">
    <source>
        <dbReference type="EMBL" id="EGR30290.1"/>
    </source>
</evidence>
<dbReference type="eggNOG" id="KOG4686">
    <property type="taxonomic scope" value="Eukaryota"/>
</dbReference>
<evidence type="ECO:0000256" key="16">
    <source>
        <dbReference type="ARBA" id="ARBA00044900"/>
    </source>
</evidence>
<dbReference type="RefSeq" id="XP_004031877.1">
    <property type="nucleotide sequence ID" value="XM_004031829.1"/>
</dbReference>
<evidence type="ECO:0000256" key="2">
    <source>
        <dbReference type="ARBA" id="ARBA00008335"/>
    </source>
</evidence>
<dbReference type="Gene3D" id="1.20.1250.20">
    <property type="entry name" value="MFS general substrate transporter like domains"/>
    <property type="match status" value="1"/>
</dbReference>
<dbReference type="InParanoid" id="G0QWW9"/>
<comment type="catalytic activity">
    <reaction evidence="10">
        <text>L-alpha-aminoacyl-L-arginine(out) = L-alpha-aminoacyl-L-arginine(in)</text>
        <dbReference type="Rhea" id="RHEA:79367"/>
        <dbReference type="ChEBI" id="CHEBI:229968"/>
    </reaction>
</comment>
<evidence type="ECO:0000313" key="27">
    <source>
        <dbReference type="Proteomes" id="UP000008983"/>
    </source>
</evidence>
<feature type="transmembrane region" description="Helical" evidence="25">
    <location>
        <begin position="119"/>
        <end position="141"/>
    </location>
</feature>
<accession>G0QWW9</accession>
<dbReference type="GeneID" id="14906401"/>
<protein>
    <recommendedName>
        <fullName evidence="21">Lysosomal dipeptide transporter MFSD1</fullName>
    </recommendedName>
    <alternativeName>
        <fullName evidence="22">Major facilitator superfamily domain-containing protein 1</fullName>
    </alternativeName>
</protein>
<evidence type="ECO:0000256" key="12">
    <source>
        <dbReference type="ARBA" id="ARBA00044891"/>
    </source>
</evidence>
<comment type="catalytic activity">
    <reaction evidence="20">
        <text>L-lysyl-glycine(out) = L-lysyl-glycine(in)</text>
        <dbReference type="Rhea" id="RHEA:79407"/>
        <dbReference type="ChEBI" id="CHEBI:191202"/>
    </reaction>
</comment>
<comment type="catalytic activity">
    <reaction evidence="18">
        <text>L-histidyl-L-alpha-amino acid(out) = L-histidyl-L-alpha-amino acid(in)</text>
        <dbReference type="Rhea" id="RHEA:79379"/>
        <dbReference type="ChEBI" id="CHEBI:229964"/>
    </reaction>
</comment>
<reference evidence="26 27" key="1">
    <citation type="submission" date="2011-07" db="EMBL/GenBank/DDBJ databases">
        <authorList>
            <person name="Coyne R."/>
            <person name="Brami D."/>
            <person name="Johnson J."/>
            <person name="Hostetler J."/>
            <person name="Hannick L."/>
            <person name="Clark T."/>
            <person name="Cassidy-Hanley D."/>
            <person name="Inman J."/>
        </authorList>
    </citation>
    <scope>NUCLEOTIDE SEQUENCE [LARGE SCALE GENOMIC DNA]</scope>
    <source>
        <strain evidence="26 27">G5</strain>
    </source>
</reference>
<evidence type="ECO:0000256" key="5">
    <source>
        <dbReference type="ARBA" id="ARBA00022989"/>
    </source>
</evidence>
<evidence type="ECO:0000256" key="1">
    <source>
        <dbReference type="ARBA" id="ARBA00004155"/>
    </source>
</evidence>
<evidence type="ECO:0000256" key="24">
    <source>
        <dbReference type="ARBA" id="ARBA00046376"/>
    </source>
</evidence>
<dbReference type="GO" id="GO:0005765">
    <property type="term" value="C:lysosomal membrane"/>
    <property type="evidence" value="ECO:0007669"/>
    <property type="project" value="UniProtKB-SubCell"/>
</dbReference>
<dbReference type="Proteomes" id="UP000008983">
    <property type="component" value="Unassembled WGS sequence"/>
</dbReference>
<comment type="subcellular location">
    <subcellularLocation>
        <location evidence="1">Lysosome membrane</location>
        <topology evidence="1">Multi-pass membrane protein</topology>
    </subcellularLocation>
</comment>
<keyword evidence="7" id="KW-0458">Lysosome</keyword>
<feature type="transmembrane region" description="Helical" evidence="25">
    <location>
        <begin position="90"/>
        <end position="112"/>
    </location>
</feature>
<evidence type="ECO:0000256" key="18">
    <source>
        <dbReference type="ARBA" id="ARBA00044912"/>
    </source>
</evidence>
<evidence type="ECO:0000256" key="20">
    <source>
        <dbReference type="ARBA" id="ARBA00044924"/>
    </source>
</evidence>
<comment type="catalytic activity">
    <reaction evidence="8">
        <text>L-lysyl-L-alanine(out) = L-lysyl-L-alanine(in)</text>
        <dbReference type="Rhea" id="RHEA:79399"/>
        <dbReference type="ChEBI" id="CHEBI:229954"/>
    </reaction>
</comment>
<dbReference type="OMA" id="MASKNAW"/>
<comment type="catalytic activity">
    <reaction evidence="12">
        <text>L-lysyl-L-alpha-amino acid(out) = L-lysyl-L-alpha-amino acid(in)</text>
        <dbReference type="Rhea" id="RHEA:79387"/>
        <dbReference type="ChEBI" id="CHEBI:229965"/>
    </reaction>
</comment>
<dbReference type="PANTHER" id="PTHR23512">
    <property type="entry name" value="MAJOR FACILITATOR SUPERFAMILY DOMAIN-CONTAINING PROTEIN 1"/>
    <property type="match status" value="1"/>
</dbReference>
<name>G0QWW9_ICHMU</name>
<comment type="catalytic activity">
    <reaction evidence="14">
        <text>L-aspartyl-L-lysine(out) = L-aspartyl-L-lysine(in)</text>
        <dbReference type="Rhea" id="RHEA:79411"/>
        <dbReference type="ChEBI" id="CHEBI:229953"/>
    </reaction>
</comment>
<comment type="subunit">
    <text evidence="24">Homodimer. Interacts with lysosomal protein GLMP (via lumenal domain); the interaction starts while both proteins are still in the endoplasmic reticulum and is required for stabilization of MFSD1 in lysosomes but has no direct effect on its targeting to lysosomes or transporter activity.</text>
</comment>
<dbReference type="GO" id="GO:0022857">
    <property type="term" value="F:transmembrane transporter activity"/>
    <property type="evidence" value="ECO:0007669"/>
    <property type="project" value="InterPro"/>
</dbReference>
<evidence type="ECO:0000256" key="19">
    <source>
        <dbReference type="ARBA" id="ARBA00044919"/>
    </source>
</evidence>
<evidence type="ECO:0000256" key="9">
    <source>
        <dbReference type="ARBA" id="ARBA00044878"/>
    </source>
</evidence>
<dbReference type="STRING" id="857967.G0QWW9"/>
<proteinExistence type="inferred from homology"/>
<keyword evidence="4 25" id="KW-0812">Transmembrane</keyword>
<evidence type="ECO:0000256" key="23">
    <source>
        <dbReference type="ARBA" id="ARBA00045709"/>
    </source>
</evidence>
<evidence type="ECO:0000256" key="14">
    <source>
        <dbReference type="ARBA" id="ARBA00044898"/>
    </source>
</evidence>
<comment type="catalytic activity">
    <reaction evidence="19">
        <text>L-alanyl-L-lysine(out) = L-alanyl-L-lysine(in)</text>
        <dbReference type="Rhea" id="RHEA:79415"/>
        <dbReference type="ChEBI" id="CHEBI:192470"/>
    </reaction>
</comment>
<comment type="catalytic activity">
    <reaction evidence="15">
        <text>L-arginyl-L-alpha-amino acid(out) = L-arginyl-L-alpha-amino acid(in)</text>
        <dbReference type="Rhea" id="RHEA:79371"/>
        <dbReference type="ChEBI" id="CHEBI:84315"/>
    </reaction>
</comment>
<comment type="catalytic activity">
    <reaction evidence="11">
        <text>L-alpha-aminoacyl-L-histidine(out) = L-alpha-aminoacyl-L-histidine(in)</text>
        <dbReference type="Rhea" id="RHEA:79375"/>
        <dbReference type="ChEBI" id="CHEBI:229967"/>
    </reaction>
</comment>
<dbReference type="InterPro" id="IPR011701">
    <property type="entry name" value="MFS"/>
</dbReference>
<gene>
    <name evidence="26" type="ORF">IMG5_135860</name>
</gene>
<feature type="transmembrane region" description="Helical" evidence="25">
    <location>
        <begin position="202"/>
        <end position="224"/>
    </location>
</feature>
<evidence type="ECO:0000256" key="17">
    <source>
        <dbReference type="ARBA" id="ARBA00044903"/>
    </source>
</evidence>
<dbReference type="InterPro" id="IPR052187">
    <property type="entry name" value="MFSD1"/>
</dbReference>
<sequence length="225" mass="26022">MQDQNKSITDEKSAQYISNISLDQQIIEKRQDSEQEDDRLNPQDVFRHKYKWYFLVFANLILVGGFFTNSFQAFIKEQFMQSMQIDNSQYGLFVLIPPIPNFILPIFAGLILDKLGLRFSIFIFALLQPIGMLFCLISYYVKSFEVMIFGKTFHQIGSELIQIAQSSILIKWFDNTTLNTAYTTGSFIRQLSSSLSGIIVPLLYQANNNLQLPLIVIFLVCFFLF</sequence>
<dbReference type="PANTHER" id="PTHR23512:SF3">
    <property type="entry name" value="MAJOR FACILITATOR SUPERFAMILY DOMAIN-CONTAINING PROTEIN 1"/>
    <property type="match status" value="1"/>
</dbReference>
<evidence type="ECO:0000256" key="22">
    <source>
        <dbReference type="ARBA" id="ARBA00045018"/>
    </source>
</evidence>
<comment type="similarity">
    <text evidence="2">Belongs to the major facilitator superfamily.</text>
</comment>
<dbReference type="AlphaFoldDB" id="G0QWW9"/>
<keyword evidence="6 25" id="KW-0472">Membrane</keyword>